<name>A0A5C5FT20_9BASI</name>
<feature type="domain" description="CSC1/OSCA1-like cytosolic" evidence="12">
    <location>
        <begin position="201"/>
        <end position="364"/>
    </location>
</feature>
<feature type="domain" description="CSC1/OSCA1-like N-terminal transmembrane" evidence="11">
    <location>
        <begin position="27"/>
        <end position="178"/>
    </location>
</feature>
<gene>
    <name evidence="13" type="ORF">DMC30DRAFT_418370</name>
</gene>
<sequence length="1088" mass="119596">MSNAGEAAQDIIESYNKKISSVAPGAVGIQLALMVGVGLAALCAFSVLRPNNSVVYQPKVKYAADEKRPPKIGKGLFDWVNPVFRTTEQEMLATIGLDSVTYLRFLRMCTYMFLVIAALTCAVLIPIDVVYNLKYVNSGDRNYLLMLTMSKVGDNWLWAHVVATYLLTCIVFFFVWRNYDAIVRLRWQWFRSPAYQDMLYARSLMITQVNKKFQTDAGLQGLLPSLNIPYPTTAVHIGRRVGALPALIKKHNETVAELEGVLTRYFKNPHKLGARPSKRIGGWMGLGGQKVDAIDYLTEKIKRLEERVELARNQIHERKAENYGFASFESVPYAHIVAKTLLGKRRHNAQFELAPQPSDLIWQNLTMSNAARAKNKFFGGLLLVLLCGFYTIPLVAVSLLANLAALSAYVDFIDRWVNNYPWLFSAFIGVVPPVLTLVLQMILPMIIRWIASLQGATTHSQSDRIVTARYSAFLFITQFIIFSLLGVAVQIISKVVIEVQGNKSTSEILKYLRTIPDQLQNTYMYQSNYWLTVFPLRGASACFDLAQVISLFLVWTKTHLFGRTPREIREATKPPFFDFPVYYSNSLLLVVVALVYAPLAPLVALFGMFAFAISYWVGKYNLMYVAVPRSETGGRLWNVAINRVLMALILMHLFMAVSMGLQTNWFYAIALAPPAISVPLFKILLDRKFQDKFRWYIPSDAEMAEVHMHHADARKNRLGKRFGHDALSEPLYTPMLHKNVQHLLPTIYNGRIGQSEGKIEGQTIGQQTAGGLTFAMIDAHNLEVDRTAYLRQREDDEATVTTAAALGQHRRGPGSVAGSSAFGGTVDDDYFSARRAEYLKSGAVASRSTTPFNPGTPDELPFELQRMPTFDGGAVTPGGDALYSATNASTEQLISATAGAAYPPSYGSPRAGHRANMSTASFSSVGGPGAYGEYSAPASRRQSVEMSQYVASGGDVRPVPQRQHTAGSSFSFGASPAMGGGEWRPQHAPHRSADSARSLGDAGGMYPPGAAPPLHHPHYPLQQAGPAAHEYEETLAHPASPPRGGAAAALYAPLQQAGESSEHLPQGGAAPSRLPGMGLPPGAGPARR</sequence>
<dbReference type="Proteomes" id="UP000311382">
    <property type="component" value="Unassembled WGS sequence"/>
</dbReference>
<feature type="compositionally biased region" description="Low complexity" evidence="8">
    <location>
        <begin position="1036"/>
        <end position="1058"/>
    </location>
</feature>
<dbReference type="STRING" id="5288.A0A5C5FT20"/>
<feature type="transmembrane region" description="Helical" evidence="9">
    <location>
        <begin position="529"/>
        <end position="555"/>
    </location>
</feature>
<evidence type="ECO:0000256" key="5">
    <source>
        <dbReference type="ARBA" id="ARBA00022989"/>
    </source>
</evidence>
<feature type="transmembrane region" description="Helical" evidence="9">
    <location>
        <begin position="665"/>
        <end position="685"/>
    </location>
</feature>
<dbReference type="InterPro" id="IPR032880">
    <property type="entry name" value="CSC1/OSCA1-like_N"/>
</dbReference>
<keyword evidence="7" id="KW-0175">Coiled coil</keyword>
<evidence type="ECO:0000313" key="14">
    <source>
        <dbReference type="Proteomes" id="UP000311382"/>
    </source>
</evidence>
<reference evidence="13 14" key="1">
    <citation type="submission" date="2019-03" db="EMBL/GenBank/DDBJ databases">
        <title>Rhodosporidium diobovatum UCD-FST 08-225 genome sequencing, assembly, and annotation.</title>
        <authorList>
            <person name="Fakankun I.U."/>
            <person name="Fristensky B."/>
            <person name="Levin D.B."/>
        </authorList>
    </citation>
    <scope>NUCLEOTIDE SEQUENCE [LARGE SCALE GENOMIC DNA]</scope>
    <source>
        <strain evidence="13 14">UCD-FST 08-225</strain>
    </source>
</reference>
<comment type="caution">
    <text evidence="13">The sequence shown here is derived from an EMBL/GenBank/DDBJ whole genome shotgun (WGS) entry which is preliminary data.</text>
</comment>
<feature type="transmembrane region" description="Helical" evidence="9">
    <location>
        <begin position="576"/>
        <end position="596"/>
    </location>
</feature>
<feature type="transmembrane region" description="Helical" evidence="9">
    <location>
        <begin position="472"/>
        <end position="492"/>
    </location>
</feature>
<keyword evidence="14" id="KW-1185">Reference proteome</keyword>
<feature type="compositionally biased region" description="Low complexity" evidence="8">
    <location>
        <begin position="966"/>
        <end position="977"/>
    </location>
</feature>
<feature type="domain" description="CSC1/OSCA1-like 7TM region" evidence="10">
    <location>
        <begin position="376"/>
        <end position="656"/>
    </location>
</feature>
<accession>A0A5C5FT20</accession>
<dbReference type="OrthoDB" id="2150324at2759"/>
<dbReference type="Pfam" id="PF13967">
    <property type="entry name" value="RSN1_TM"/>
    <property type="match status" value="1"/>
</dbReference>
<feature type="coiled-coil region" evidence="7">
    <location>
        <begin position="294"/>
        <end position="321"/>
    </location>
</feature>
<dbReference type="PANTHER" id="PTHR13018:SF149">
    <property type="entry name" value="DOMAIN PROTEIN, PUTATIVE (AFU_ORTHOLOGUE AFUA_3G11660)-RELATED"/>
    <property type="match status" value="1"/>
</dbReference>
<feature type="transmembrane region" description="Helical" evidence="9">
    <location>
        <begin position="602"/>
        <end position="618"/>
    </location>
</feature>
<dbReference type="GO" id="GO:0005886">
    <property type="term" value="C:plasma membrane"/>
    <property type="evidence" value="ECO:0007669"/>
    <property type="project" value="TreeGrafter"/>
</dbReference>
<dbReference type="Pfam" id="PF14703">
    <property type="entry name" value="PHM7_cyt"/>
    <property type="match status" value="1"/>
</dbReference>
<dbReference type="AlphaFoldDB" id="A0A5C5FT20"/>
<feature type="transmembrane region" description="Helical" evidence="9">
    <location>
        <begin position="422"/>
        <end position="451"/>
    </location>
</feature>
<feature type="transmembrane region" description="Helical" evidence="9">
    <location>
        <begin position="639"/>
        <end position="659"/>
    </location>
</feature>
<dbReference type="InterPro" id="IPR045122">
    <property type="entry name" value="Csc1-like"/>
</dbReference>
<keyword evidence="5 9" id="KW-1133">Transmembrane helix</keyword>
<keyword evidence="3" id="KW-0813">Transport</keyword>
<evidence type="ECO:0000259" key="11">
    <source>
        <dbReference type="Pfam" id="PF13967"/>
    </source>
</evidence>
<feature type="region of interest" description="Disordered" evidence="8">
    <location>
        <begin position="945"/>
        <end position="1088"/>
    </location>
</feature>
<dbReference type="Pfam" id="PF02714">
    <property type="entry name" value="RSN1_7TM"/>
    <property type="match status" value="1"/>
</dbReference>
<evidence type="ECO:0000259" key="12">
    <source>
        <dbReference type="Pfam" id="PF14703"/>
    </source>
</evidence>
<evidence type="ECO:0000256" key="9">
    <source>
        <dbReference type="SAM" id="Phobius"/>
    </source>
</evidence>
<evidence type="ECO:0000313" key="13">
    <source>
        <dbReference type="EMBL" id="TNY18931.1"/>
    </source>
</evidence>
<dbReference type="InterPro" id="IPR003864">
    <property type="entry name" value="CSC1/OSCA1-like_7TM"/>
</dbReference>
<dbReference type="EMBL" id="SOZI01000115">
    <property type="protein sequence ID" value="TNY18931.1"/>
    <property type="molecule type" value="Genomic_DNA"/>
</dbReference>
<evidence type="ECO:0000256" key="4">
    <source>
        <dbReference type="ARBA" id="ARBA00022692"/>
    </source>
</evidence>
<evidence type="ECO:0000259" key="10">
    <source>
        <dbReference type="Pfam" id="PF02714"/>
    </source>
</evidence>
<feature type="transmembrane region" description="Helical" evidence="9">
    <location>
        <begin position="27"/>
        <end position="48"/>
    </location>
</feature>
<proteinExistence type="inferred from homology"/>
<protein>
    <submittedName>
        <fullName evidence="13">DUF221-domain-containing protein</fullName>
    </submittedName>
</protein>
<evidence type="ECO:0000256" key="8">
    <source>
        <dbReference type="SAM" id="MobiDB-lite"/>
    </source>
</evidence>
<evidence type="ECO:0000256" key="7">
    <source>
        <dbReference type="SAM" id="Coils"/>
    </source>
</evidence>
<comment type="subcellular location">
    <subcellularLocation>
        <location evidence="1">Membrane</location>
        <topology evidence="1">Multi-pass membrane protein</topology>
    </subcellularLocation>
</comment>
<evidence type="ECO:0000256" key="3">
    <source>
        <dbReference type="ARBA" id="ARBA00022448"/>
    </source>
</evidence>
<organism evidence="13 14">
    <name type="scientific">Rhodotorula diobovata</name>
    <dbReference type="NCBI Taxonomy" id="5288"/>
    <lineage>
        <taxon>Eukaryota</taxon>
        <taxon>Fungi</taxon>
        <taxon>Dikarya</taxon>
        <taxon>Basidiomycota</taxon>
        <taxon>Pucciniomycotina</taxon>
        <taxon>Microbotryomycetes</taxon>
        <taxon>Sporidiobolales</taxon>
        <taxon>Sporidiobolaceae</taxon>
        <taxon>Rhodotorula</taxon>
    </lineage>
</organism>
<evidence type="ECO:0000256" key="2">
    <source>
        <dbReference type="ARBA" id="ARBA00007779"/>
    </source>
</evidence>
<evidence type="ECO:0000256" key="6">
    <source>
        <dbReference type="ARBA" id="ARBA00023136"/>
    </source>
</evidence>
<keyword evidence="4 9" id="KW-0812">Transmembrane</keyword>
<feature type="transmembrane region" description="Helical" evidence="9">
    <location>
        <begin position="156"/>
        <end position="176"/>
    </location>
</feature>
<evidence type="ECO:0000256" key="1">
    <source>
        <dbReference type="ARBA" id="ARBA00004141"/>
    </source>
</evidence>
<dbReference type="PANTHER" id="PTHR13018">
    <property type="entry name" value="PROBABLE MEMBRANE PROTEIN DUF221-RELATED"/>
    <property type="match status" value="1"/>
</dbReference>
<comment type="similarity">
    <text evidence="2">Belongs to the CSC1 (TC 1.A.17) family.</text>
</comment>
<keyword evidence="6 9" id="KW-0472">Membrane</keyword>
<dbReference type="InterPro" id="IPR027815">
    <property type="entry name" value="CSC1/OSCA1-like_cyt"/>
</dbReference>
<dbReference type="GO" id="GO:0005227">
    <property type="term" value="F:calcium-activated cation channel activity"/>
    <property type="evidence" value="ECO:0007669"/>
    <property type="project" value="InterPro"/>
</dbReference>
<feature type="transmembrane region" description="Helical" evidence="9">
    <location>
        <begin position="377"/>
        <end position="410"/>
    </location>
</feature>
<feature type="transmembrane region" description="Helical" evidence="9">
    <location>
        <begin position="111"/>
        <end position="136"/>
    </location>
</feature>